<comment type="caution">
    <text evidence="8">The sequence shown here is derived from an EMBL/GenBank/DDBJ whole genome shotgun (WGS) entry which is preliminary data.</text>
</comment>
<dbReference type="Proteomes" id="UP001239626">
    <property type="component" value="Unassembled WGS sequence"/>
</dbReference>
<dbReference type="PROSITE" id="PS50035">
    <property type="entry name" value="PLD"/>
    <property type="match status" value="1"/>
</dbReference>
<evidence type="ECO:0000259" key="5">
    <source>
        <dbReference type="PROSITE" id="PS50035"/>
    </source>
</evidence>
<feature type="domain" description="Helicase ATP-binding" evidence="6">
    <location>
        <begin position="253"/>
        <end position="423"/>
    </location>
</feature>
<dbReference type="Pfam" id="PF04851">
    <property type="entry name" value="ResIII"/>
    <property type="match status" value="1"/>
</dbReference>
<accession>A0ABU0EKZ6</accession>
<dbReference type="InterPro" id="IPR001736">
    <property type="entry name" value="PLipase_D/transphosphatidylase"/>
</dbReference>
<dbReference type="Pfam" id="PF13091">
    <property type="entry name" value="PLDc_2"/>
    <property type="match status" value="1"/>
</dbReference>
<dbReference type="InterPro" id="IPR050615">
    <property type="entry name" value="ATP-dep_DNA_Helicase"/>
</dbReference>
<dbReference type="PROSITE" id="PS51192">
    <property type="entry name" value="HELICASE_ATP_BIND_1"/>
    <property type="match status" value="1"/>
</dbReference>
<feature type="domain" description="Helicase C-terminal" evidence="7">
    <location>
        <begin position="501"/>
        <end position="660"/>
    </location>
</feature>
<evidence type="ECO:0000256" key="1">
    <source>
        <dbReference type="ARBA" id="ARBA00022741"/>
    </source>
</evidence>
<dbReference type="SMART" id="SM00490">
    <property type="entry name" value="HELICc"/>
    <property type="match status" value="1"/>
</dbReference>
<protein>
    <submittedName>
        <fullName evidence="8">Superfamily II DNA or RNA helicase</fullName>
    </submittedName>
</protein>
<evidence type="ECO:0000313" key="9">
    <source>
        <dbReference type="Proteomes" id="UP001239626"/>
    </source>
</evidence>
<reference evidence="8 9" key="1">
    <citation type="submission" date="2023-07" db="EMBL/GenBank/DDBJ databases">
        <title>Sorghum-associated microbial communities from plants grown in Nebraska, USA.</title>
        <authorList>
            <person name="Schachtman D."/>
        </authorList>
    </citation>
    <scope>NUCLEOTIDE SEQUENCE [LARGE SCALE GENOMIC DNA]</scope>
    <source>
        <strain evidence="8 9">BE332</strain>
    </source>
</reference>
<dbReference type="Gene3D" id="3.30.870.10">
    <property type="entry name" value="Endonuclease Chain A"/>
    <property type="match status" value="1"/>
</dbReference>
<dbReference type="CDD" id="cd09179">
    <property type="entry name" value="PLDc_N_DEXD_a"/>
    <property type="match status" value="1"/>
</dbReference>
<dbReference type="Gene3D" id="3.40.50.300">
    <property type="entry name" value="P-loop containing nucleotide triphosphate hydrolases"/>
    <property type="match status" value="2"/>
</dbReference>
<dbReference type="SUPFAM" id="SSF56024">
    <property type="entry name" value="Phospholipase D/nuclease"/>
    <property type="match status" value="1"/>
</dbReference>
<evidence type="ECO:0000256" key="2">
    <source>
        <dbReference type="ARBA" id="ARBA00022801"/>
    </source>
</evidence>
<dbReference type="PANTHER" id="PTHR11274">
    <property type="entry name" value="RAD25/XP-B DNA REPAIR HELICASE"/>
    <property type="match status" value="1"/>
</dbReference>
<keyword evidence="1" id="KW-0547">Nucleotide-binding</keyword>
<evidence type="ECO:0000259" key="6">
    <source>
        <dbReference type="PROSITE" id="PS51192"/>
    </source>
</evidence>
<feature type="domain" description="PLD phosphodiesterase" evidence="5">
    <location>
        <begin position="131"/>
        <end position="162"/>
    </location>
</feature>
<evidence type="ECO:0000313" key="8">
    <source>
        <dbReference type="EMBL" id="MDQ0375963.1"/>
    </source>
</evidence>
<name>A0ABU0EKZ6_9CELL</name>
<dbReference type="InterPro" id="IPR025202">
    <property type="entry name" value="PLD-like_dom"/>
</dbReference>
<sequence>MLRDLQNLQAHYSTGQDSLLDDFYVPCLKNSNRYDRATGYFSSALYAVTSAAYSQFVTAGGRIRLITSPQLSSEDVRALAEGAAAKRVGEDALRSELVLLLERPETAAPTRLLATMVATGVLDLRVALQPGAGIFHDKVGIFQDDEDRRVAFIGSANETFSGWGANHESIEVFASWEGTTDLARVRRLAAYFDRLWAGGEGEIEVLSLTEEMLDLLRENAHDSVEAALAATARRAAPSVGKKQLMDYQANVLESWKSADHHGIVSFATGAGKTITAIEGIRRWSAGEQDGATLIVVPSKDLHTQWARELRTELPEANLVLAGAGHSEWRGVIRWLLSDHAQDGRPRIVLATNKTFSSPQFQESIDSSRPDLLLVADELHRTGSPSVLRALQAGPFKATLGLSATYARQFDESGTQSLLEFYGPVLEPVIGLTEAILLGRLVPYDYFLHKTSLDDQEQEQYDKLTMDIKKVAGRESDTNAPDSYLQKLLIKRARILKQARAKVPAALAVLRAEFQEGDRWLVYCDDTNQLGAMVASCLEHGLPALEYHSDMTSRRDDVMASFGRRGGIIVAIRCLDEGIDIPACDRALIIASSTVEREYIQRRGRVLRTSVDKYSAAVHDMLLVDSAGGVLTRGEALRAQEFARLARNDAPTFELQHMLALSPDFGAEISAMMEGEDDE</sequence>
<organism evidence="8 9">
    <name type="scientific">Cellulomonas humilata</name>
    <dbReference type="NCBI Taxonomy" id="144055"/>
    <lineage>
        <taxon>Bacteria</taxon>
        <taxon>Bacillati</taxon>
        <taxon>Actinomycetota</taxon>
        <taxon>Actinomycetes</taxon>
        <taxon>Micrococcales</taxon>
        <taxon>Cellulomonadaceae</taxon>
        <taxon>Cellulomonas</taxon>
    </lineage>
</organism>
<evidence type="ECO:0000256" key="4">
    <source>
        <dbReference type="ARBA" id="ARBA00022840"/>
    </source>
</evidence>
<keyword evidence="9" id="KW-1185">Reference proteome</keyword>
<dbReference type="InterPro" id="IPR027417">
    <property type="entry name" value="P-loop_NTPase"/>
</dbReference>
<gene>
    <name evidence="8" type="ORF">J2X26_004306</name>
</gene>
<dbReference type="PANTHER" id="PTHR11274:SF0">
    <property type="entry name" value="GENERAL TRANSCRIPTION AND DNA REPAIR FACTOR IIH HELICASE SUBUNIT XPB"/>
    <property type="match status" value="1"/>
</dbReference>
<keyword evidence="3 8" id="KW-0347">Helicase</keyword>
<dbReference type="GO" id="GO:0004386">
    <property type="term" value="F:helicase activity"/>
    <property type="evidence" value="ECO:0007669"/>
    <property type="project" value="UniProtKB-KW"/>
</dbReference>
<dbReference type="Pfam" id="PF00271">
    <property type="entry name" value="Helicase_C"/>
    <property type="match status" value="1"/>
</dbReference>
<dbReference type="SUPFAM" id="SSF52540">
    <property type="entry name" value="P-loop containing nucleoside triphosphate hydrolases"/>
    <property type="match status" value="1"/>
</dbReference>
<keyword evidence="4" id="KW-0067">ATP-binding</keyword>
<proteinExistence type="predicted"/>
<dbReference type="EMBL" id="JAUSVB010000008">
    <property type="protein sequence ID" value="MDQ0375963.1"/>
    <property type="molecule type" value="Genomic_DNA"/>
</dbReference>
<evidence type="ECO:0000259" key="7">
    <source>
        <dbReference type="PROSITE" id="PS51194"/>
    </source>
</evidence>
<dbReference type="PROSITE" id="PS51194">
    <property type="entry name" value="HELICASE_CTER"/>
    <property type="match status" value="1"/>
</dbReference>
<dbReference type="InterPro" id="IPR001650">
    <property type="entry name" value="Helicase_C-like"/>
</dbReference>
<evidence type="ECO:0000256" key="3">
    <source>
        <dbReference type="ARBA" id="ARBA00022806"/>
    </source>
</evidence>
<dbReference type="InterPro" id="IPR006935">
    <property type="entry name" value="Helicase/UvrB_N"/>
</dbReference>
<dbReference type="SMART" id="SM00487">
    <property type="entry name" value="DEXDc"/>
    <property type="match status" value="1"/>
</dbReference>
<keyword evidence="2" id="KW-0378">Hydrolase</keyword>
<dbReference type="InterPro" id="IPR014001">
    <property type="entry name" value="Helicase_ATP-bd"/>
</dbReference>
<dbReference type="RefSeq" id="WP_307494752.1">
    <property type="nucleotide sequence ID" value="NZ_JAUSVB010000008.1"/>
</dbReference>